<accession>A0A381F3E0</accession>
<dbReference type="EMBL" id="UFUZ01000002">
    <property type="protein sequence ID" value="SUX41109.1"/>
    <property type="molecule type" value="Genomic_DNA"/>
</dbReference>
<reference evidence="1 2" key="1">
    <citation type="submission" date="2018-06" db="EMBL/GenBank/DDBJ databases">
        <authorList>
            <consortium name="Pathogen Informatics"/>
            <person name="Doyle S."/>
        </authorList>
    </citation>
    <scope>NUCLEOTIDE SEQUENCE [LARGE SCALE GENOMIC DNA]</scope>
    <source>
        <strain evidence="1 2">NCTC12264</strain>
    </source>
</reference>
<organism evidence="1 2">
    <name type="scientific">Campylobacter upsaliensis</name>
    <dbReference type="NCBI Taxonomy" id="28080"/>
    <lineage>
        <taxon>Bacteria</taxon>
        <taxon>Pseudomonadati</taxon>
        <taxon>Campylobacterota</taxon>
        <taxon>Epsilonproteobacteria</taxon>
        <taxon>Campylobacterales</taxon>
        <taxon>Campylobacteraceae</taxon>
        <taxon>Campylobacter</taxon>
    </lineage>
</organism>
<dbReference type="RefSeq" id="WP_115631369.1">
    <property type="nucleotide sequence ID" value="NZ_JANKIR010000029.1"/>
</dbReference>
<evidence type="ECO:0000313" key="1">
    <source>
        <dbReference type="EMBL" id="SUX41109.1"/>
    </source>
</evidence>
<evidence type="ECO:0000313" key="2">
    <source>
        <dbReference type="Proteomes" id="UP000254161"/>
    </source>
</evidence>
<protein>
    <submittedName>
        <fullName evidence="1">Uncharacterized protein</fullName>
    </submittedName>
</protein>
<gene>
    <name evidence="1" type="ORF">NCTC12264_01927</name>
</gene>
<dbReference type="Proteomes" id="UP000254161">
    <property type="component" value="Unassembled WGS sequence"/>
</dbReference>
<proteinExistence type="predicted"/>
<sequence>MTKKEIANLLHSLEELGLKKHTLLRFANGLNVIKYLGYAKALEIYMQCKYDLVEFYEPRIEEEDGVCDLDNFIFDIVETSLRVLGLILQNDYEDFKDEDRLFMEANESYYVYPNNNAFVSFFEEYGFCVYRIDIDERSYYMLYDRELGMYYRNYLAGECVSLNAVKESIEELFELLEDEFFEELDREETLKSLKEKLG</sequence>
<dbReference type="AlphaFoldDB" id="A0A381F3E0"/>
<name>A0A381F3E0_CAMUP</name>